<organism evidence="2 3">
    <name type="scientific">Pterulicium gracile</name>
    <dbReference type="NCBI Taxonomy" id="1884261"/>
    <lineage>
        <taxon>Eukaryota</taxon>
        <taxon>Fungi</taxon>
        <taxon>Dikarya</taxon>
        <taxon>Basidiomycota</taxon>
        <taxon>Agaricomycotina</taxon>
        <taxon>Agaricomycetes</taxon>
        <taxon>Agaricomycetidae</taxon>
        <taxon>Agaricales</taxon>
        <taxon>Pleurotineae</taxon>
        <taxon>Pterulaceae</taxon>
        <taxon>Pterulicium</taxon>
    </lineage>
</organism>
<evidence type="ECO:0000313" key="2">
    <source>
        <dbReference type="EMBL" id="TFL05555.1"/>
    </source>
</evidence>
<dbReference type="STRING" id="1884261.A0A5C3QUF5"/>
<protein>
    <submittedName>
        <fullName evidence="2">Uncharacterized protein</fullName>
    </submittedName>
</protein>
<proteinExistence type="predicted"/>
<evidence type="ECO:0000256" key="1">
    <source>
        <dbReference type="SAM" id="Phobius"/>
    </source>
</evidence>
<accession>A0A5C3QUF5</accession>
<feature type="transmembrane region" description="Helical" evidence="1">
    <location>
        <begin position="12"/>
        <end position="34"/>
    </location>
</feature>
<evidence type="ECO:0000313" key="3">
    <source>
        <dbReference type="Proteomes" id="UP000305067"/>
    </source>
</evidence>
<dbReference type="OrthoDB" id="3222065at2759"/>
<dbReference type="EMBL" id="ML178816">
    <property type="protein sequence ID" value="TFL05555.1"/>
    <property type="molecule type" value="Genomic_DNA"/>
</dbReference>
<gene>
    <name evidence="2" type="ORF">BDV98DRAFT_224481</name>
</gene>
<sequence length="191" mass="21130">MVPLPFLEKLIAAPYVSLVAFSGTILILDSWSLASVSRNRRVFYCSVKQFAAGSVMTVFSAVVLLITMGFEAWSVYLLYTRWRLLRQEALVDLGMIARALLFGVYSALCFLFSLLSFLTSFLGSPMGDLLMATTPSVVVIIFGTSKVSIEVRPCQPPELVISSGPTRRLAPLEVLMLRQQTVDHRCYLGHG</sequence>
<name>A0A5C3QUF5_9AGAR</name>
<keyword evidence="1" id="KW-0812">Transmembrane</keyword>
<reference evidence="2 3" key="1">
    <citation type="journal article" date="2019" name="Nat. Ecol. Evol.">
        <title>Megaphylogeny resolves global patterns of mushroom evolution.</title>
        <authorList>
            <person name="Varga T."/>
            <person name="Krizsan K."/>
            <person name="Foldi C."/>
            <person name="Dima B."/>
            <person name="Sanchez-Garcia M."/>
            <person name="Sanchez-Ramirez S."/>
            <person name="Szollosi G.J."/>
            <person name="Szarkandi J.G."/>
            <person name="Papp V."/>
            <person name="Albert L."/>
            <person name="Andreopoulos W."/>
            <person name="Angelini C."/>
            <person name="Antonin V."/>
            <person name="Barry K.W."/>
            <person name="Bougher N.L."/>
            <person name="Buchanan P."/>
            <person name="Buyck B."/>
            <person name="Bense V."/>
            <person name="Catcheside P."/>
            <person name="Chovatia M."/>
            <person name="Cooper J."/>
            <person name="Damon W."/>
            <person name="Desjardin D."/>
            <person name="Finy P."/>
            <person name="Geml J."/>
            <person name="Haridas S."/>
            <person name="Hughes K."/>
            <person name="Justo A."/>
            <person name="Karasinski D."/>
            <person name="Kautmanova I."/>
            <person name="Kiss B."/>
            <person name="Kocsube S."/>
            <person name="Kotiranta H."/>
            <person name="LaButti K.M."/>
            <person name="Lechner B.E."/>
            <person name="Liimatainen K."/>
            <person name="Lipzen A."/>
            <person name="Lukacs Z."/>
            <person name="Mihaltcheva S."/>
            <person name="Morgado L.N."/>
            <person name="Niskanen T."/>
            <person name="Noordeloos M.E."/>
            <person name="Ohm R.A."/>
            <person name="Ortiz-Santana B."/>
            <person name="Ovrebo C."/>
            <person name="Racz N."/>
            <person name="Riley R."/>
            <person name="Savchenko A."/>
            <person name="Shiryaev A."/>
            <person name="Soop K."/>
            <person name="Spirin V."/>
            <person name="Szebenyi C."/>
            <person name="Tomsovsky M."/>
            <person name="Tulloss R.E."/>
            <person name="Uehling J."/>
            <person name="Grigoriev I.V."/>
            <person name="Vagvolgyi C."/>
            <person name="Papp T."/>
            <person name="Martin F.M."/>
            <person name="Miettinen O."/>
            <person name="Hibbett D.S."/>
            <person name="Nagy L.G."/>
        </authorList>
    </citation>
    <scope>NUCLEOTIDE SEQUENCE [LARGE SCALE GENOMIC DNA]</scope>
    <source>
        <strain evidence="2 3">CBS 309.79</strain>
    </source>
</reference>
<keyword evidence="1" id="KW-1133">Transmembrane helix</keyword>
<feature type="transmembrane region" description="Helical" evidence="1">
    <location>
        <begin position="55"/>
        <end position="79"/>
    </location>
</feature>
<keyword evidence="3" id="KW-1185">Reference proteome</keyword>
<dbReference type="AlphaFoldDB" id="A0A5C3QUF5"/>
<feature type="transmembrane region" description="Helical" evidence="1">
    <location>
        <begin position="99"/>
        <end position="122"/>
    </location>
</feature>
<keyword evidence="1" id="KW-0472">Membrane</keyword>
<dbReference type="Proteomes" id="UP000305067">
    <property type="component" value="Unassembled WGS sequence"/>
</dbReference>